<protein>
    <submittedName>
        <fullName evidence="2">Uncharacterized protein</fullName>
    </submittedName>
</protein>
<keyword evidence="3" id="KW-1185">Reference proteome</keyword>
<dbReference type="PANTHER" id="PTHR48475:SF2">
    <property type="entry name" value="RIBONUCLEASE H"/>
    <property type="match status" value="1"/>
</dbReference>
<dbReference type="PANTHER" id="PTHR48475">
    <property type="entry name" value="RIBONUCLEASE H"/>
    <property type="match status" value="1"/>
</dbReference>
<proteinExistence type="predicted"/>
<sequence length="273" mass="31149">MHWLEQPGEMSGKKITVCERLTREFVKTTSGEGLSSKSREARFLLANNAPRYPRDGKILSCMPRARKHQSPTSCANATPRKPLPVRPMGNGLSWTIPTSRGTKEVLDRRCCLLHKIVFDNGTQFSRKILKEWCKGTKTVAPIEIGELSWRVKHYDLVSNVQGLRMNVDFIDEAREITTTRVAMYKARMAKAYNARVRPRNFQVGDLVLRKAEASGPVGKLDPKWEEPYKVMEIVNEGAYKLQQMDVKSIPHIERCQPQEVLHLSSFSRRGFPP</sequence>
<dbReference type="AlphaFoldDB" id="A0AAE1T7N0"/>
<organism evidence="2 3">
    <name type="scientific">Sesamum angolense</name>
    <dbReference type="NCBI Taxonomy" id="2727404"/>
    <lineage>
        <taxon>Eukaryota</taxon>
        <taxon>Viridiplantae</taxon>
        <taxon>Streptophyta</taxon>
        <taxon>Embryophyta</taxon>
        <taxon>Tracheophyta</taxon>
        <taxon>Spermatophyta</taxon>
        <taxon>Magnoliopsida</taxon>
        <taxon>eudicotyledons</taxon>
        <taxon>Gunneridae</taxon>
        <taxon>Pentapetalae</taxon>
        <taxon>asterids</taxon>
        <taxon>lamiids</taxon>
        <taxon>Lamiales</taxon>
        <taxon>Pedaliaceae</taxon>
        <taxon>Sesamum</taxon>
    </lineage>
</organism>
<evidence type="ECO:0000256" key="1">
    <source>
        <dbReference type="SAM" id="MobiDB-lite"/>
    </source>
</evidence>
<name>A0AAE1T7N0_9LAMI</name>
<comment type="caution">
    <text evidence="2">The sequence shown here is derived from an EMBL/GenBank/DDBJ whole genome shotgun (WGS) entry which is preliminary data.</text>
</comment>
<dbReference type="Proteomes" id="UP001289374">
    <property type="component" value="Unassembled WGS sequence"/>
</dbReference>
<evidence type="ECO:0000313" key="3">
    <source>
        <dbReference type="Proteomes" id="UP001289374"/>
    </source>
</evidence>
<evidence type="ECO:0000313" key="2">
    <source>
        <dbReference type="EMBL" id="KAK4382596.1"/>
    </source>
</evidence>
<dbReference type="EMBL" id="JACGWL010000671">
    <property type="protein sequence ID" value="KAK4382596.1"/>
    <property type="molecule type" value="Genomic_DNA"/>
</dbReference>
<gene>
    <name evidence="2" type="ORF">Sango_2857100</name>
</gene>
<accession>A0AAE1T7N0</accession>
<reference evidence="2" key="1">
    <citation type="submission" date="2020-06" db="EMBL/GenBank/DDBJ databases">
        <authorList>
            <person name="Li T."/>
            <person name="Hu X."/>
            <person name="Zhang T."/>
            <person name="Song X."/>
            <person name="Zhang H."/>
            <person name="Dai N."/>
            <person name="Sheng W."/>
            <person name="Hou X."/>
            <person name="Wei L."/>
        </authorList>
    </citation>
    <scope>NUCLEOTIDE SEQUENCE</scope>
    <source>
        <strain evidence="2">K16</strain>
        <tissue evidence="2">Leaf</tissue>
    </source>
</reference>
<reference evidence="2" key="2">
    <citation type="journal article" date="2024" name="Plant">
        <title>Genomic evolution and insights into agronomic trait innovations of Sesamum species.</title>
        <authorList>
            <person name="Miao H."/>
            <person name="Wang L."/>
            <person name="Qu L."/>
            <person name="Liu H."/>
            <person name="Sun Y."/>
            <person name="Le M."/>
            <person name="Wang Q."/>
            <person name="Wei S."/>
            <person name="Zheng Y."/>
            <person name="Lin W."/>
            <person name="Duan Y."/>
            <person name="Cao H."/>
            <person name="Xiong S."/>
            <person name="Wang X."/>
            <person name="Wei L."/>
            <person name="Li C."/>
            <person name="Ma Q."/>
            <person name="Ju M."/>
            <person name="Zhao R."/>
            <person name="Li G."/>
            <person name="Mu C."/>
            <person name="Tian Q."/>
            <person name="Mei H."/>
            <person name="Zhang T."/>
            <person name="Gao T."/>
            <person name="Zhang H."/>
        </authorList>
    </citation>
    <scope>NUCLEOTIDE SEQUENCE</scope>
    <source>
        <strain evidence="2">K16</strain>
    </source>
</reference>
<feature type="region of interest" description="Disordered" evidence="1">
    <location>
        <begin position="67"/>
        <end position="90"/>
    </location>
</feature>